<accession>A0A6A4XAT6</accession>
<reference evidence="1 2" key="1">
    <citation type="submission" date="2019-07" db="EMBL/GenBank/DDBJ databases">
        <title>Draft genome assembly of a fouling barnacle, Amphibalanus amphitrite (Darwin, 1854): The first reference genome for Thecostraca.</title>
        <authorList>
            <person name="Kim W."/>
        </authorList>
    </citation>
    <scope>NUCLEOTIDE SEQUENCE [LARGE SCALE GENOMIC DNA]</scope>
    <source>
        <strain evidence="1">SNU_AA5</strain>
        <tissue evidence="1">Soma without cirri and trophi</tissue>
    </source>
</reference>
<dbReference type="AlphaFoldDB" id="A0A6A4XAT6"/>
<evidence type="ECO:0000313" key="1">
    <source>
        <dbReference type="EMBL" id="KAF0313074.1"/>
    </source>
</evidence>
<gene>
    <name evidence="1" type="ORF">FJT64_016318</name>
</gene>
<dbReference type="EMBL" id="VIIS01000116">
    <property type="protein sequence ID" value="KAF0313074.1"/>
    <property type="molecule type" value="Genomic_DNA"/>
</dbReference>
<protein>
    <submittedName>
        <fullName evidence="1">Uncharacterized protein</fullName>
    </submittedName>
</protein>
<name>A0A6A4XAT6_AMPAM</name>
<sequence length="99" mass="10912">MYSGCRPKENSHRLTERSLCPFTTRTRGVFAEYDIKVEYAELDRECGKDYPCGEHGSGQCKEVKSLIQVGGLSENVTVAYVCASHKDAKLAAKPPALSQ</sequence>
<proteinExistence type="predicted"/>
<keyword evidence="2" id="KW-1185">Reference proteome</keyword>
<comment type="caution">
    <text evidence="1">The sequence shown here is derived from an EMBL/GenBank/DDBJ whole genome shotgun (WGS) entry which is preliminary data.</text>
</comment>
<evidence type="ECO:0000313" key="2">
    <source>
        <dbReference type="Proteomes" id="UP000440578"/>
    </source>
</evidence>
<dbReference type="Proteomes" id="UP000440578">
    <property type="component" value="Unassembled WGS sequence"/>
</dbReference>
<dbReference type="OrthoDB" id="365077at2759"/>
<organism evidence="1 2">
    <name type="scientific">Amphibalanus amphitrite</name>
    <name type="common">Striped barnacle</name>
    <name type="synonym">Balanus amphitrite</name>
    <dbReference type="NCBI Taxonomy" id="1232801"/>
    <lineage>
        <taxon>Eukaryota</taxon>
        <taxon>Metazoa</taxon>
        <taxon>Ecdysozoa</taxon>
        <taxon>Arthropoda</taxon>
        <taxon>Crustacea</taxon>
        <taxon>Multicrustacea</taxon>
        <taxon>Cirripedia</taxon>
        <taxon>Thoracica</taxon>
        <taxon>Thoracicalcarea</taxon>
        <taxon>Balanomorpha</taxon>
        <taxon>Balanoidea</taxon>
        <taxon>Balanidae</taxon>
        <taxon>Amphibalaninae</taxon>
        <taxon>Amphibalanus</taxon>
    </lineage>
</organism>